<dbReference type="EMBL" id="AOHC02000021">
    <property type="protein sequence ID" value="EMY78646.1"/>
    <property type="molecule type" value="Genomic_DNA"/>
</dbReference>
<proteinExistence type="predicted"/>
<keyword evidence="3" id="KW-1185">Reference proteome</keyword>
<keyword evidence="2" id="KW-0449">Lipoprotein</keyword>
<reference evidence="2" key="1">
    <citation type="submission" date="2013-03" db="EMBL/GenBank/DDBJ databases">
        <authorList>
            <person name="Harkins D.M."/>
            <person name="Durkin A.S."/>
            <person name="Brinkac L.M."/>
            <person name="Haft D.H."/>
            <person name="Selengut J.D."/>
            <person name="Sanka R."/>
            <person name="DePew J."/>
            <person name="Purushe J."/>
            <person name="Hartskeerl R.A."/>
            <person name="Ahmed A."/>
            <person name="van der Linden H."/>
            <person name="Goris M.G.A."/>
            <person name="Vinetz J.M."/>
            <person name="Sutton G.G."/>
            <person name="Nierman W.C."/>
            <person name="Fouts D.E."/>
        </authorList>
    </citation>
    <scope>NUCLEOTIDE SEQUENCE [LARGE SCALE GENOMIC DNA]</scope>
    <source>
        <strain evidence="2">ICFT</strain>
    </source>
</reference>
<evidence type="ECO:0000256" key="1">
    <source>
        <dbReference type="SAM" id="SignalP"/>
    </source>
</evidence>
<evidence type="ECO:0000313" key="3">
    <source>
        <dbReference type="Proteomes" id="UP000012313"/>
    </source>
</evidence>
<dbReference type="STRING" id="1218598.LEP1GSC060_3952"/>
<feature type="signal peptide" evidence="1">
    <location>
        <begin position="1"/>
        <end position="22"/>
    </location>
</feature>
<gene>
    <name evidence="2" type="ORF">LEP1GSC060_3952</name>
</gene>
<name>N1WEH7_9LEPT</name>
<dbReference type="AlphaFoldDB" id="N1WEH7"/>
<comment type="caution">
    <text evidence="2">The sequence shown here is derived from an EMBL/GenBank/DDBJ whole genome shotgun (WGS) entry which is preliminary data.</text>
</comment>
<accession>N1WEH7</accession>
<dbReference type="Proteomes" id="UP000012313">
    <property type="component" value="Unassembled WGS sequence"/>
</dbReference>
<keyword evidence="1" id="KW-0732">Signal</keyword>
<dbReference type="PROSITE" id="PS51257">
    <property type="entry name" value="PROKAR_LIPOPROTEIN"/>
    <property type="match status" value="1"/>
</dbReference>
<protein>
    <submittedName>
        <fullName evidence="2">Lipoprotein</fullName>
    </submittedName>
</protein>
<dbReference type="RefSeq" id="WP_002999297.1">
    <property type="nucleotide sequence ID" value="NZ_AOHC02000021.1"/>
</dbReference>
<sequence>MKFIYYYLISFLIFFSCSNGFSSYEVCKSKCEKRKNDCFTGLTVATSAVVAAPEAPPQEVAEVSFNNDSFNMSENINVSSVYSGNSLKLNAGISAPNDIDIFSFSLVYYNNQDTASVELLSGSVICTAYLGNSQFNSDAVPSSTLQSLGNLSSTPIQFTKNNRSYLYLRCSSGAAGAYSISFKNQRQIPTLNGNLFLGTLMCLGQHDDCQENCQIRYLGGSKKKKNNNNGIIEDDSID</sequence>
<evidence type="ECO:0000313" key="2">
    <source>
        <dbReference type="EMBL" id="EMY78646.1"/>
    </source>
</evidence>
<organism evidence="2 3">
    <name type="scientific">Leptospira weilii serovar Ranarum str. ICFT</name>
    <dbReference type="NCBI Taxonomy" id="1218598"/>
    <lineage>
        <taxon>Bacteria</taxon>
        <taxon>Pseudomonadati</taxon>
        <taxon>Spirochaetota</taxon>
        <taxon>Spirochaetia</taxon>
        <taxon>Leptospirales</taxon>
        <taxon>Leptospiraceae</taxon>
        <taxon>Leptospira</taxon>
    </lineage>
</organism>
<feature type="chain" id="PRO_5004113638" evidence="1">
    <location>
        <begin position="23"/>
        <end position="238"/>
    </location>
</feature>